<evidence type="ECO:0000259" key="4">
    <source>
        <dbReference type="Pfam" id="PF13249"/>
    </source>
</evidence>
<evidence type="ECO:0000256" key="1">
    <source>
        <dbReference type="ARBA" id="ARBA00004999"/>
    </source>
</evidence>
<dbReference type="InterPro" id="IPR032697">
    <property type="entry name" value="SQ_cyclase_N"/>
</dbReference>
<keyword evidence="5" id="KW-0456">Lyase</keyword>
<comment type="caution">
    <text evidence="5">The sequence shown here is derived from an EMBL/GenBank/DDBJ whole genome shotgun (WGS) entry which is preliminary data.</text>
</comment>
<evidence type="ECO:0000256" key="2">
    <source>
        <dbReference type="ARBA" id="ARBA00022737"/>
    </source>
</evidence>
<dbReference type="RefSeq" id="WP_146516312.1">
    <property type="nucleotide sequence ID" value="NZ_SJPI01000002.1"/>
</dbReference>
<gene>
    <name evidence="5" type="primary">shc</name>
    <name evidence="5" type="ORF">Pla22_40010</name>
</gene>
<dbReference type="UniPathway" id="UPA00337"/>
<dbReference type="Pfam" id="PF13243">
    <property type="entry name" value="SQHop_cyclase_C"/>
    <property type="match status" value="1"/>
</dbReference>
<protein>
    <submittedName>
        <fullName evidence="5">Squalene--hopene cyclase</fullName>
        <ecNumber evidence="5">4.2.1.129</ecNumber>
    </submittedName>
</protein>
<dbReference type="AlphaFoldDB" id="A0A5C5WK81"/>
<dbReference type="SUPFAM" id="SSF48239">
    <property type="entry name" value="Terpenoid cyclases/Protein prenyltransferases"/>
    <property type="match status" value="3"/>
</dbReference>
<reference evidence="5 6" key="1">
    <citation type="submission" date="2019-02" db="EMBL/GenBank/DDBJ databases">
        <title>Deep-cultivation of Planctomycetes and their phenomic and genomic characterization uncovers novel biology.</title>
        <authorList>
            <person name="Wiegand S."/>
            <person name="Jogler M."/>
            <person name="Boedeker C."/>
            <person name="Pinto D."/>
            <person name="Vollmers J."/>
            <person name="Rivas-Marin E."/>
            <person name="Kohn T."/>
            <person name="Peeters S.H."/>
            <person name="Heuer A."/>
            <person name="Rast P."/>
            <person name="Oberbeckmann S."/>
            <person name="Bunk B."/>
            <person name="Jeske O."/>
            <person name="Meyerdierks A."/>
            <person name="Storesund J.E."/>
            <person name="Kallscheuer N."/>
            <person name="Luecker S."/>
            <person name="Lage O.M."/>
            <person name="Pohl T."/>
            <person name="Merkel B.J."/>
            <person name="Hornburger P."/>
            <person name="Mueller R.-W."/>
            <person name="Bruemmer F."/>
            <person name="Labrenz M."/>
            <person name="Spormann A.M."/>
            <person name="Op Den Camp H."/>
            <person name="Overmann J."/>
            <person name="Amann R."/>
            <person name="Jetten M.S.M."/>
            <person name="Mascher T."/>
            <person name="Medema M.H."/>
            <person name="Devos D.P."/>
            <person name="Kaster A.-K."/>
            <person name="Ovreas L."/>
            <person name="Rohde M."/>
            <person name="Galperin M.Y."/>
            <person name="Jogler C."/>
        </authorList>
    </citation>
    <scope>NUCLEOTIDE SEQUENCE [LARGE SCALE GENOMIC DNA]</scope>
    <source>
        <strain evidence="5 6">Pla22</strain>
    </source>
</reference>
<dbReference type="GO" id="GO:0016866">
    <property type="term" value="F:intramolecular transferase activity"/>
    <property type="evidence" value="ECO:0007669"/>
    <property type="project" value="InterPro"/>
</dbReference>
<evidence type="ECO:0000259" key="3">
    <source>
        <dbReference type="Pfam" id="PF13243"/>
    </source>
</evidence>
<dbReference type="GO" id="GO:0016829">
    <property type="term" value="F:lyase activity"/>
    <property type="evidence" value="ECO:0007669"/>
    <property type="project" value="UniProtKB-KW"/>
</dbReference>
<dbReference type="Gene3D" id="1.50.10.20">
    <property type="match status" value="2"/>
</dbReference>
<dbReference type="InterPro" id="IPR018333">
    <property type="entry name" value="Squalene_cyclase"/>
</dbReference>
<dbReference type="Proteomes" id="UP000316598">
    <property type="component" value="Unassembled WGS sequence"/>
</dbReference>
<dbReference type="OrthoDB" id="9758578at2"/>
<sequence>MNSSLITRARTALDTIRQVLLDERVEGGHWEGRLSSSALSTATAVSAMSAVICSGKQFDDDLLSLVARGISHLREAQNDDGGYGDTDRSHSNIATSYLVLAASSLSKQAIGEGLSESSLTKLQSYIDASGGIDGLRRRYGKDKTFVVPILSNLAIAGLVPWKDVPSLPFEAAAFPQSMYRWLQMPVVSYAVPALVAIGQAKHVHHPTWFLPWRWLRAGLVERTLEVLGRMQPESGGYLEATPLTAFVVMSLASSGRADHRVCDHGLRFLKDSMREDGSWPIDTNLATWVTSLSIAALRSDPLDDGHWFSDEMLQWMLSCQHQVRHPFTGAEPGGWGWTDLTGAVPDGDDTPAAILAIESVKTLASTSLNEDMRTAVEKGVAWLRGLQNRDGGMPTFCRGWGKLPFDRSSTDLTAHAMRAIATAPMSSEDASVVARGRQFLIRSQQADGSWLPLWFGNQDREHEDNPIYGTAKVLLASTSENLREWQSACDRAADYLVGCQNSDGGWGGGPSVSYGDGGGSTIEESALAVEGLLHYSRFRSENDRVLGSGDNGQTIRLQAAIISGVEFLVRAIEQQNFRVPWPIGFYFAKLWYHERLYPIIFTTSALGQFLASPMAHLTDDAATTNAELIPKSLHD</sequence>
<evidence type="ECO:0000313" key="6">
    <source>
        <dbReference type="Proteomes" id="UP000316598"/>
    </source>
</evidence>
<comment type="pathway">
    <text evidence="1">Secondary metabolite biosynthesis; hopanoid biosynthesis.</text>
</comment>
<dbReference type="EC" id="4.2.1.129" evidence="5"/>
<dbReference type="Pfam" id="PF13249">
    <property type="entry name" value="SQHop_cyclase_N"/>
    <property type="match status" value="1"/>
</dbReference>
<accession>A0A5C5WK81</accession>
<dbReference type="GO" id="GO:0005811">
    <property type="term" value="C:lipid droplet"/>
    <property type="evidence" value="ECO:0007669"/>
    <property type="project" value="InterPro"/>
</dbReference>
<dbReference type="InterPro" id="IPR032696">
    <property type="entry name" value="SQ_cyclase_C"/>
</dbReference>
<dbReference type="PANTHER" id="PTHR11764">
    <property type="entry name" value="TERPENE CYCLASE/MUTASE FAMILY MEMBER"/>
    <property type="match status" value="1"/>
</dbReference>
<organism evidence="5 6">
    <name type="scientific">Rubripirellula amarantea</name>
    <dbReference type="NCBI Taxonomy" id="2527999"/>
    <lineage>
        <taxon>Bacteria</taxon>
        <taxon>Pseudomonadati</taxon>
        <taxon>Planctomycetota</taxon>
        <taxon>Planctomycetia</taxon>
        <taxon>Pirellulales</taxon>
        <taxon>Pirellulaceae</taxon>
        <taxon>Rubripirellula</taxon>
    </lineage>
</organism>
<name>A0A5C5WK81_9BACT</name>
<keyword evidence="6" id="KW-1185">Reference proteome</keyword>
<feature type="domain" description="Squalene cyclase N-terminal" evidence="4">
    <location>
        <begin position="15"/>
        <end position="179"/>
    </location>
</feature>
<dbReference type="InterPro" id="IPR008930">
    <property type="entry name" value="Terpenoid_cyclase/PrenylTrfase"/>
</dbReference>
<keyword evidence="2" id="KW-0677">Repeat</keyword>
<evidence type="ECO:0000313" key="5">
    <source>
        <dbReference type="EMBL" id="TWT51224.1"/>
    </source>
</evidence>
<dbReference type="PANTHER" id="PTHR11764:SF82">
    <property type="entry name" value="TERPENE CYCLASE_MUTASE FAMILY MEMBER"/>
    <property type="match status" value="1"/>
</dbReference>
<dbReference type="GO" id="GO:0016104">
    <property type="term" value="P:triterpenoid biosynthetic process"/>
    <property type="evidence" value="ECO:0007669"/>
    <property type="project" value="InterPro"/>
</dbReference>
<feature type="domain" description="Squalene cyclase C-terminal" evidence="3">
    <location>
        <begin position="287"/>
        <end position="522"/>
    </location>
</feature>
<proteinExistence type="predicted"/>
<dbReference type="EMBL" id="SJPI01000002">
    <property type="protein sequence ID" value="TWT51224.1"/>
    <property type="molecule type" value="Genomic_DNA"/>
</dbReference>